<dbReference type="SUPFAM" id="SSF56059">
    <property type="entry name" value="Glutathione synthetase ATP-binding domain-like"/>
    <property type="match status" value="1"/>
</dbReference>
<dbReference type="RefSeq" id="WP_380891550.1">
    <property type="nucleotide sequence ID" value="NZ_JBHUDY010000003.1"/>
</dbReference>
<gene>
    <name evidence="1" type="ORF">ACFSCW_16670</name>
</gene>
<dbReference type="GO" id="GO:0016874">
    <property type="term" value="F:ligase activity"/>
    <property type="evidence" value="ECO:0007669"/>
    <property type="project" value="UniProtKB-KW"/>
</dbReference>
<dbReference type="Proteomes" id="UP001597115">
    <property type="component" value="Unassembled WGS sequence"/>
</dbReference>
<reference evidence="2" key="1">
    <citation type="journal article" date="2019" name="Int. J. Syst. Evol. Microbiol.">
        <title>The Global Catalogue of Microorganisms (GCM) 10K type strain sequencing project: providing services to taxonomists for standard genome sequencing and annotation.</title>
        <authorList>
            <consortium name="The Broad Institute Genomics Platform"/>
            <consortium name="The Broad Institute Genome Sequencing Center for Infectious Disease"/>
            <person name="Wu L."/>
            <person name="Ma J."/>
        </authorList>
    </citation>
    <scope>NUCLEOTIDE SEQUENCE [LARGE SCALE GENOMIC DNA]</scope>
    <source>
        <strain evidence="2">CGMCC 1.16275</strain>
    </source>
</reference>
<comment type="caution">
    <text evidence="1">The sequence shown here is derived from an EMBL/GenBank/DDBJ whole genome shotgun (WGS) entry which is preliminary data.</text>
</comment>
<evidence type="ECO:0000313" key="1">
    <source>
        <dbReference type="EMBL" id="MFD1613436.1"/>
    </source>
</evidence>
<organism evidence="1 2">
    <name type="scientific">Sphingomonas tabacisoli</name>
    <dbReference type="NCBI Taxonomy" id="2249466"/>
    <lineage>
        <taxon>Bacteria</taxon>
        <taxon>Pseudomonadati</taxon>
        <taxon>Pseudomonadota</taxon>
        <taxon>Alphaproteobacteria</taxon>
        <taxon>Sphingomonadales</taxon>
        <taxon>Sphingomonadaceae</taxon>
        <taxon>Sphingomonas</taxon>
    </lineage>
</organism>
<dbReference type="PANTHER" id="PTHR39217:SF1">
    <property type="entry name" value="GLUTATHIONE SYNTHETASE"/>
    <property type="match status" value="1"/>
</dbReference>
<dbReference type="Gene3D" id="3.30.470.20">
    <property type="entry name" value="ATP-grasp fold, B domain"/>
    <property type="match status" value="1"/>
</dbReference>
<protein>
    <submittedName>
        <fullName evidence="1">RimK family alpha-L-glutamate ligase</fullName>
    </submittedName>
</protein>
<dbReference type="EMBL" id="JBHUDY010000003">
    <property type="protein sequence ID" value="MFD1613436.1"/>
    <property type="molecule type" value="Genomic_DNA"/>
</dbReference>
<keyword evidence="2" id="KW-1185">Reference proteome</keyword>
<evidence type="ECO:0000313" key="2">
    <source>
        <dbReference type="Proteomes" id="UP001597115"/>
    </source>
</evidence>
<name>A0ABW4I615_9SPHN</name>
<sequence>MPIVELLTPPPGDAYASEAAEQAQTYVDAFARVGLTVRPRAWTDAGDAPALALLAWGYHLHPERWAALLDSWPADVPLFNPAPLMRWNTRKTYLAELDAAGVPTVPTWFGDASARSVAAAFGWLGADELVVKPQVSAGSHATYRVKRGEDSPDVVDAMIQPFLPAIQDEGEYSLFYIDGAFSHAICKVATNGDFRIQPQFGGVNARWEPDEEAKDVAEAALAAAPGEALYARIDLLRRLDGHLALIEFEAIEPDLYFHHGEHVLDHLAEAVSARL</sequence>
<accession>A0ABW4I615</accession>
<keyword evidence="1" id="KW-0436">Ligase</keyword>
<dbReference type="PANTHER" id="PTHR39217">
    <property type="match status" value="1"/>
</dbReference>
<dbReference type="InterPro" id="IPR053191">
    <property type="entry name" value="DcsG_Biosynth_Enzyme"/>
</dbReference>
<proteinExistence type="predicted"/>